<sequence length="159" mass="17433">MNEMSKTPAARTLPADTGPIGWLRGEFDRLFDDNGQPGRTFFDIAKRVAVPVPAIEFNDAGDVYRLTAELPGLTDKDVSVEVTEGRLVIAGEKHAAEEHKDAGRLISERRYGAFRREISLPGDVDPEGITARFESGVLTVDITKDRNAQPRSRKIAIAA</sequence>
<dbReference type="AlphaFoldDB" id="A0A1B3Z6T2"/>
<dbReference type="PANTHER" id="PTHR11527">
    <property type="entry name" value="HEAT-SHOCK PROTEIN 20 FAMILY MEMBER"/>
    <property type="match status" value="1"/>
</dbReference>
<feature type="domain" description="SHSP" evidence="3">
    <location>
        <begin position="46"/>
        <end position="159"/>
    </location>
</feature>
<dbReference type="Gene3D" id="2.60.40.790">
    <property type="match status" value="1"/>
</dbReference>
<dbReference type="InterPro" id="IPR002068">
    <property type="entry name" value="A-crystallin/Hsp20_dom"/>
</dbReference>
<dbReference type="CDD" id="cd06464">
    <property type="entry name" value="ACD_sHsps-like"/>
    <property type="match status" value="1"/>
</dbReference>
<evidence type="ECO:0000259" key="3">
    <source>
        <dbReference type="PROSITE" id="PS01031"/>
    </source>
</evidence>
<accession>A0A1B3Z6T2</accession>
<dbReference type="KEGG" id="span:AWL63_03290"/>
<keyword evidence="5" id="KW-1185">Reference proteome</keyword>
<evidence type="ECO:0000313" key="5">
    <source>
        <dbReference type="Proteomes" id="UP000094256"/>
    </source>
</evidence>
<dbReference type="SUPFAM" id="SSF49764">
    <property type="entry name" value="HSP20-like chaperones"/>
    <property type="match status" value="1"/>
</dbReference>
<dbReference type="PROSITE" id="PS01031">
    <property type="entry name" value="SHSP"/>
    <property type="match status" value="1"/>
</dbReference>
<dbReference type="Pfam" id="PF00011">
    <property type="entry name" value="HSP20"/>
    <property type="match status" value="1"/>
</dbReference>
<dbReference type="Proteomes" id="UP000094256">
    <property type="component" value="Chromosome"/>
</dbReference>
<dbReference type="STRING" id="1560345.AWL63_03290"/>
<reference evidence="4 5" key="1">
    <citation type="submission" date="2016-01" db="EMBL/GenBank/DDBJ databases">
        <title>Complete genome and mega plasmid sequence of Sphingomonas panacis DCY99 elicits systemic resistance in rice to Xanthomonas oryzae.</title>
        <authorList>
            <person name="Kim Y.J."/>
            <person name="Yang D.C."/>
            <person name="Sing P."/>
        </authorList>
    </citation>
    <scope>NUCLEOTIDE SEQUENCE [LARGE SCALE GENOMIC DNA]</scope>
    <source>
        <strain evidence="4 5">DCY99</strain>
    </source>
</reference>
<evidence type="ECO:0000256" key="2">
    <source>
        <dbReference type="RuleBase" id="RU003616"/>
    </source>
</evidence>
<gene>
    <name evidence="4" type="ORF">AWL63_03290</name>
</gene>
<dbReference type="InterPro" id="IPR008978">
    <property type="entry name" value="HSP20-like_chaperone"/>
</dbReference>
<proteinExistence type="inferred from homology"/>
<dbReference type="InterPro" id="IPR031107">
    <property type="entry name" value="Small_HSP"/>
</dbReference>
<organism evidence="4 5">
    <name type="scientific">Sphingomonas panacis</name>
    <dbReference type="NCBI Taxonomy" id="1560345"/>
    <lineage>
        <taxon>Bacteria</taxon>
        <taxon>Pseudomonadati</taxon>
        <taxon>Pseudomonadota</taxon>
        <taxon>Alphaproteobacteria</taxon>
        <taxon>Sphingomonadales</taxon>
        <taxon>Sphingomonadaceae</taxon>
        <taxon>Sphingomonas</taxon>
    </lineage>
</organism>
<name>A0A1B3Z6T2_9SPHN</name>
<evidence type="ECO:0000256" key="1">
    <source>
        <dbReference type="PROSITE-ProRule" id="PRU00285"/>
    </source>
</evidence>
<dbReference type="RefSeq" id="WP_083224476.1">
    <property type="nucleotide sequence ID" value="NZ_CP014168.1"/>
</dbReference>
<dbReference type="EMBL" id="CP014168">
    <property type="protein sequence ID" value="AOH83144.1"/>
    <property type="molecule type" value="Genomic_DNA"/>
</dbReference>
<evidence type="ECO:0000313" key="4">
    <source>
        <dbReference type="EMBL" id="AOH83144.1"/>
    </source>
</evidence>
<comment type="similarity">
    <text evidence="1 2">Belongs to the small heat shock protein (HSP20) family.</text>
</comment>
<protein>
    <recommendedName>
        <fullName evidence="3">SHSP domain-containing protein</fullName>
    </recommendedName>
</protein>